<feature type="region of interest" description="Disordered" evidence="3">
    <location>
        <begin position="29"/>
        <end position="65"/>
    </location>
</feature>
<feature type="non-terminal residue" evidence="4">
    <location>
        <position position="1"/>
    </location>
</feature>
<dbReference type="EMBL" id="VYXC01000743">
    <property type="protein sequence ID" value="NWU19272.1"/>
    <property type="molecule type" value="Genomic_DNA"/>
</dbReference>
<dbReference type="GO" id="GO:0060271">
    <property type="term" value="P:cilium assembly"/>
    <property type="evidence" value="ECO:0007669"/>
    <property type="project" value="TreeGrafter"/>
</dbReference>
<dbReference type="GO" id="GO:0005814">
    <property type="term" value="C:centriole"/>
    <property type="evidence" value="ECO:0007669"/>
    <property type="project" value="TreeGrafter"/>
</dbReference>
<evidence type="ECO:0000256" key="3">
    <source>
        <dbReference type="SAM" id="MobiDB-lite"/>
    </source>
</evidence>
<feature type="coiled-coil region" evidence="2">
    <location>
        <begin position="490"/>
        <end position="556"/>
    </location>
</feature>
<name>A0A7K5URE8_9CORV</name>
<dbReference type="GO" id="GO:0061511">
    <property type="term" value="P:centriole elongation"/>
    <property type="evidence" value="ECO:0007669"/>
    <property type="project" value="TreeGrafter"/>
</dbReference>
<dbReference type="Proteomes" id="UP000584415">
    <property type="component" value="Unassembled WGS sequence"/>
</dbReference>
<dbReference type="AlphaFoldDB" id="A0A7K5URE8"/>
<evidence type="ECO:0000313" key="4">
    <source>
        <dbReference type="EMBL" id="NWU19272.1"/>
    </source>
</evidence>
<sequence>TQMDTHEKKSDCALAEREMKVKTDCEAKVVEQSAEEKEVIGEDEDSKENLGDSPQRRWPEILQPCPKTVTDTNLLAGKEMETHHMDPLGHVGKTAGRSVEGTLQKDLSRVDQPLKGHLIDGAKSPLEVRQRHYPLQDLDTDHIKEAEWSAGPAFTQGQQWVQVCPQEIVVESQNSESRRQIHAGFKMVNDKIVKITCSSPEAVEKGRSTSASQQEWQRKGTVASTWQVASFSCESSCLPPKSDDDPKSHHAQYPSQHVPQGVDHTDRHLDLSDGDYASDEPSGAEKISLRKYSRSPPRKQDIQAISGQQDLSCSTSSSDSSTGAVSLKGSKARSSFQQSLIPLTRLKRREHEPEPKNGNRASNVKSLHLPSSRVAHEIPAFKIKESPEVEELQKKLFADTSDTCPEETQNILSRGLEIGVYHRGMPSLTVVKEEHEEAMHFCRTRIDQLETVRRQELTQPLEYSRDQAHPLQKEKIAQRKFKGTARVTGEHVKSEEMKILKQQIAGLQEEFKRTESYWRAAYSKLRDQVELLTRQNVELRDELRVSEHQRRKAEKNPKAMNVMDRKSETLVAEAILRGTASSSKPEETSWRDNHKSHSISHMGLKTSLQKHFLRDVTSKV</sequence>
<gene>
    <name evidence="4" type="primary">Cenpj_1</name>
    <name evidence="4" type="ORF">DYACAS_R15252</name>
</gene>
<evidence type="ECO:0000313" key="5">
    <source>
        <dbReference type="Proteomes" id="UP000584415"/>
    </source>
</evidence>
<protein>
    <submittedName>
        <fullName evidence="4">CENPJ protein</fullName>
    </submittedName>
</protein>
<dbReference type="PANTHER" id="PTHR10331">
    <property type="entry name" value="T COMPLEX PROTEIN 10"/>
    <property type="match status" value="1"/>
</dbReference>
<feature type="compositionally biased region" description="Basic and acidic residues" evidence="3">
    <location>
        <begin position="584"/>
        <end position="595"/>
    </location>
</feature>
<comment type="similarity">
    <text evidence="1">Belongs to the TCP10 family.</text>
</comment>
<dbReference type="InterPro" id="IPR026581">
    <property type="entry name" value="TCP10L/CENPJ"/>
</dbReference>
<organism evidence="4 5">
    <name type="scientific">Platysteira castanea</name>
    <dbReference type="NCBI Taxonomy" id="1160851"/>
    <lineage>
        <taxon>Eukaryota</taxon>
        <taxon>Metazoa</taxon>
        <taxon>Chordata</taxon>
        <taxon>Craniata</taxon>
        <taxon>Vertebrata</taxon>
        <taxon>Euteleostomi</taxon>
        <taxon>Archelosauria</taxon>
        <taxon>Archosauria</taxon>
        <taxon>Dinosauria</taxon>
        <taxon>Saurischia</taxon>
        <taxon>Theropoda</taxon>
        <taxon>Coelurosauria</taxon>
        <taxon>Aves</taxon>
        <taxon>Neognathae</taxon>
        <taxon>Neoaves</taxon>
        <taxon>Telluraves</taxon>
        <taxon>Australaves</taxon>
        <taxon>Passeriformes</taxon>
        <taxon>Corvoidea</taxon>
        <taxon>Platysteiridae</taxon>
        <taxon>Platysteira</taxon>
    </lineage>
</organism>
<dbReference type="GO" id="GO:0015631">
    <property type="term" value="F:tubulin binding"/>
    <property type="evidence" value="ECO:0007669"/>
    <property type="project" value="TreeGrafter"/>
</dbReference>
<evidence type="ECO:0000256" key="2">
    <source>
        <dbReference type="SAM" id="Coils"/>
    </source>
</evidence>
<proteinExistence type="inferred from homology"/>
<feature type="compositionally biased region" description="Polar residues" evidence="3">
    <location>
        <begin position="332"/>
        <end position="341"/>
    </location>
</feature>
<keyword evidence="5" id="KW-1185">Reference proteome</keyword>
<feature type="region of interest" description="Disordered" evidence="3">
    <location>
        <begin position="577"/>
        <end position="603"/>
    </location>
</feature>
<feature type="compositionally biased region" description="Basic and acidic residues" evidence="3">
    <location>
        <begin position="47"/>
        <end position="59"/>
    </location>
</feature>
<feature type="non-terminal residue" evidence="4">
    <location>
        <position position="620"/>
    </location>
</feature>
<evidence type="ECO:0000256" key="1">
    <source>
        <dbReference type="ARBA" id="ARBA00005627"/>
    </source>
</evidence>
<dbReference type="PANTHER" id="PTHR10331:SF25">
    <property type="entry name" value="T-COMPLEX PROTEIN 10A-RELATED"/>
    <property type="match status" value="1"/>
</dbReference>
<feature type="compositionally biased region" description="Low complexity" evidence="3">
    <location>
        <begin position="306"/>
        <end position="327"/>
    </location>
</feature>
<reference evidence="4 5" key="1">
    <citation type="submission" date="2019-09" db="EMBL/GenBank/DDBJ databases">
        <title>Bird 10,000 Genomes (B10K) Project - Family phase.</title>
        <authorList>
            <person name="Zhang G."/>
        </authorList>
    </citation>
    <scope>NUCLEOTIDE SEQUENCE [LARGE SCALE GENOMIC DNA]</scope>
    <source>
        <strain evidence="4">B10K-DU-001-71</strain>
        <tissue evidence="4">Muscle</tissue>
    </source>
</reference>
<comment type="caution">
    <text evidence="4">The sequence shown here is derived from an EMBL/GenBank/DDBJ whole genome shotgun (WGS) entry which is preliminary data.</text>
</comment>
<dbReference type="GO" id="GO:0005813">
    <property type="term" value="C:centrosome"/>
    <property type="evidence" value="ECO:0007669"/>
    <property type="project" value="TreeGrafter"/>
</dbReference>
<feature type="region of interest" description="Disordered" evidence="3">
    <location>
        <begin position="237"/>
        <end position="365"/>
    </location>
</feature>
<accession>A0A7K5URE8</accession>
<feature type="compositionally biased region" description="Basic and acidic residues" evidence="3">
    <location>
        <begin position="29"/>
        <end position="40"/>
    </location>
</feature>
<keyword evidence="2" id="KW-0175">Coiled coil</keyword>